<keyword evidence="2" id="KW-1185">Reference proteome</keyword>
<gene>
    <name evidence="1" type="ORF">FN976_00430</name>
</gene>
<evidence type="ECO:0000313" key="2">
    <source>
        <dbReference type="Proteomes" id="UP000318199"/>
    </source>
</evidence>
<evidence type="ECO:0000313" key="1">
    <source>
        <dbReference type="EMBL" id="TWO73346.1"/>
    </source>
</evidence>
<dbReference type="Proteomes" id="UP000318199">
    <property type="component" value="Unassembled WGS sequence"/>
</dbReference>
<reference evidence="1 2" key="1">
    <citation type="submission" date="2019-07" db="EMBL/GenBank/DDBJ databases">
        <title>Caenimonas sedimenti sp. nov., isolated from activated sludge.</title>
        <authorList>
            <person name="Xu J."/>
        </authorList>
    </citation>
    <scope>NUCLEOTIDE SEQUENCE [LARGE SCALE GENOMIC DNA]</scope>
    <source>
        <strain evidence="1 2">HX-9-20</strain>
    </source>
</reference>
<comment type="caution">
    <text evidence="1">The sequence shown here is derived from an EMBL/GenBank/DDBJ whole genome shotgun (WGS) entry which is preliminary data.</text>
</comment>
<name>A0A562ZY63_9BURK</name>
<sequence length="87" mass="9620">MTHPTLELAIAKLATWQTAQAELSLIETALGEAMVEYAQTLGEPPRQQIIEAERKREQVRRLFDEATEALDALSIARTGHTNFGTLG</sequence>
<dbReference type="RefSeq" id="WP_145889843.1">
    <property type="nucleotide sequence ID" value="NZ_VOBQ01000001.1"/>
</dbReference>
<dbReference type="AlphaFoldDB" id="A0A562ZY63"/>
<proteinExistence type="predicted"/>
<organism evidence="1 2">
    <name type="scientific">Caenimonas sedimenti</name>
    <dbReference type="NCBI Taxonomy" id="2596921"/>
    <lineage>
        <taxon>Bacteria</taxon>
        <taxon>Pseudomonadati</taxon>
        <taxon>Pseudomonadota</taxon>
        <taxon>Betaproteobacteria</taxon>
        <taxon>Burkholderiales</taxon>
        <taxon>Comamonadaceae</taxon>
        <taxon>Caenimonas</taxon>
    </lineage>
</organism>
<accession>A0A562ZY63</accession>
<dbReference type="EMBL" id="VOBQ01000001">
    <property type="protein sequence ID" value="TWO73346.1"/>
    <property type="molecule type" value="Genomic_DNA"/>
</dbReference>
<protein>
    <submittedName>
        <fullName evidence="1">Uncharacterized protein</fullName>
    </submittedName>
</protein>